<dbReference type="InterPro" id="IPR038765">
    <property type="entry name" value="Papain-like_cys_pep_sf"/>
</dbReference>
<dbReference type="RefSeq" id="WP_081369199.1">
    <property type="nucleotide sequence ID" value="NZ_CP017637.1"/>
</dbReference>
<dbReference type="InterPro" id="IPR006311">
    <property type="entry name" value="TAT_signal"/>
</dbReference>
<dbReference type="GO" id="GO:0008234">
    <property type="term" value="F:cysteine-type peptidase activity"/>
    <property type="evidence" value="ECO:0007669"/>
    <property type="project" value="InterPro"/>
</dbReference>
<dbReference type="Pfam" id="PF00112">
    <property type="entry name" value="Peptidase_C1"/>
    <property type="match status" value="1"/>
</dbReference>
<feature type="chain" id="PRO_5013199354" description="Peptidase C1A papain C-terminal domain-containing protein" evidence="2">
    <location>
        <begin position="30"/>
        <end position="300"/>
    </location>
</feature>
<accession>A0A1L3F9H9</accession>
<evidence type="ECO:0000313" key="5">
    <source>
        <dbReference type="Proteomes" id="UP000181962"/>
    </source>
</evidence>
<dbReference type="CDD" id="cd02619">
    <property type="entry name" value="Peptidase_C1"/>
    <property type="match status" value="1"/>
</dbReference>
<protein>
    <recommendedName>
        <fullName evidence="3">Peptidase C1A papain C-terminal domain-containing protein</fullName>
    </recommendedName>
</protein>
<feature type="compositionally biased region" description="Basic and acidic residues" evidence="1">
    <location>
        <begin position="37"/>
        <end position="54"/>
    </location>
</feature>
<dbReference type="OrthoDB" id="1491023at2"/>
<feature type="domain" description="Peptidase C1A papain C-terminal" evidence="3">
    <location>
        <begin position="138"/>
        <end position="278"/>
    </location>
</feature>
<dbReference type="PROSITE" id="PS51318">
    <property type="entry name" value="TAT"/>
    <property type="match status" value="1"/>
</dbReference>
<dbReference type="SUPFAM" id="SSF54001">
    <property type="entry name" value="Cysteine proteinases"/>
    <property type="match status" value="1"/>
</dbReference>
<dbReference type="GO" id="GO:0006508">
    <property type="term" value="P:proteolysis"/>
    <property type="evidence" value="ECO:0007669"/>
    <property type="project" value="InterPro"/>
</dbReference>
<keyword evidence="2" id="KW-0732">Signal</keyword>
<dbReference type="Proteomes" id="UP000181962">
    <property type="component" value="Chromosome"/>
</dbReference>
<gene>
    <name evidence="4" type="ORF">BKD09_16585</name>
</gene>
<feature type="signal peptide" evidence="2">
    <location>
        <begin position="1"/>
        <end position="29"/>
    </location>
</feature>
<reference evidence="4 5" key="1">
    <citation type="submission" date="2016-11" db="EMBL/GenBank/DDBJ databases">
        <title>Complete Genome Sequence of Bradyrhizobium sp. strain J5, an isolated from soybean nodule in Hokkaido.</title>
        <authorList>
            <person name="Kanehara K."/>
        </authorList>
    </citation>
    <scope>NUCLEOTIDE SEQUENCE [LARGE SCALE GENOMIC DNA]</scope>
    <source>
        <strain evidence="4 5">J5</strain>
    </source>
</reference>
<dbReference type="AlphaFoldDB" id="A0A1L3F9H9"/>
<name>A0A1L3F9H9_BRAJP</name>
<evidence type="ECO:0000313" key="4">
    <source>
        <dbReference type="EMBL" id="APG09943.1"/>
    </source>
</evidence>
<evidence type="ECO:0000256" key="2">
    <source>
        <dbReference type="SAM" id="SignalP"/>
    </source>
</evidence>
<dbReference type="EMBL" id="CP017637">
    <property type="protein sequence ID" value="APG09943.1"/>
    <property type="molecule type" value="Genomic_DNA"/>
</dbReference>
<proteinExistence type="predicted"/>
<dbReference type="Gene3D" id="3.90.70.10">
    <property type="entry name" value="Cysteine proteinases"/>
    <property type="match status" value="1"/>
</dbReference>
<feature type="region of interest" description="Disordered" evidence="1">
    <location>
        <begin position="36"/>
        <end position="73"/>
    </location>
</feature>
<sequence>MASSTDRRAVLAAGLAFAVGSGLARIAHAAASPAARTHGDGWIPDRPDPRDRLRVTPQFAKPGPRPASADLSGKLPPAYDQGKLGTCTANAIAGAVQYARRVHRLDDFIPSRLFIYYQQRKIEGSLSLDAGAQLRDGIASVANIGVCPESDWPYDNVAGDPSTHLFPPNAQAVEAPPPIIVQKAGKYRTISYEPLRQEVAVLESCIAGGYPFVFGFKVYGDFNEATQALRKPGPDELTALWGHAVLATGYDQTKRTFRIRNSWGPTANDNGYFEMDYDYVLNSAWAANFWVVYQTVGFRD</sequence>
<evidence type="ECO:0000256" key="1">
    <source>
        <dbReference type="SAM" id="MobiDB-lite"/>
    </source>
</evidence>
<organism evidence="4 5">
    <name type="scientific">Bradyrhizobium japonicum</name>
    <dbReference type="NCBI Taxonomy" id="375"/>
    <lineage>
        <taxon>Bacteria</taxon>
        <taxon>Pseudomonadati</taxon>
        <taxon>Pseudomonadota</taxon>
        <taxon>Alphaproteobacteria</taxon>
        <taxon>Hyphomicrobiales</taxon>
        <taxon>Nitrobacteraceae</taxon>
        <taxon>Bradyrhizobium</taxon>
    </lineage>
</organism>
<evidence type="ECO:0000259" key="3">
    <source>
        <dbReference type="Pfam" id="PF00112"/>
    </source>
</evidence>
<dbReference type="InterPro" id="IPR000668">
    <property type="entry name" value="Peptidase_C1A_C"/>
</dbReference>